<evidence type="ECO:0000313" key="1">
    <source>
        <dbReference type="EMBL" id="KAA9038781.1"/>
    </source>
</evidence>
<name>A0AAI9S0N6_9BACE</name>
<dbReference type="EMBL" id="VYQC01000017">
    <property type="protein sequence ID" value="KAA9038781.1"/>
    <property type="molecule type" value="Genomic_DNA"/>
</dbReference>
<sequence length="66" mass="7645">MERSMPLWYAIVRFLGEQEIVADFFQTPGDACTSMTSHRVRAVCPCLKGSRYYLLFAGLWQLRTLL</sequence>
<accession>A0AAI9S0N6</accession>
<protein>
    <submittedName>
        <fullName evidence="1">Uncharacterized protein</fullName>
    </submittedName>
</protein>
<organism evidence="1 2">
    <name type="scientific">Bacteroides xylanisolvens</name>
    <dbReference type="NCBI Taxonomy" id="371601"/>
    <lineage>
        <taxon>Bacteria</taxon>
        <taxon>Pseudomonadati</taxon>
        <taxon>Bacteroidota</taxon>
        <taxon>Bacteroidia</taxon>
        <taxon>Bacteroidales</taxon>
        <taxon>Bacteroidaceae</taxon>
        <taxon>Bacteroides</taxon>
    </lineage>
</organism>
<proteinExistence type="predicted"/>
<dbReference type="RefSeq" id="WP_141409567.1">
    <property type="nucleotide sequence ID" value="NZ_CP041230.1"/>
</dbReference>
<comment type="caution">
    <text evidence="1">The sequence shown here is derived from an EMBL/GenBank/DDBJ whole genome shotgun (WGS) entry which is preliminary data.</text>
</comment>
<reference evidence="2" key="1">
    <citation type="journal article" date="2018" name="J. Anim. Genet.">
        <title>Acquired interbacterial defense systems protect against interspecies antagonism in the human gut microbiome.</title>
        <authorList>
            <person name="Ross B.D."/>
            <person name="Verster A.J."/>
            <person name="Radey M.C."/>
            <person name="Schmidtke D.T."/>
            <person name="Pope C.E."/>
            <person name="Hoffman L.R."/>
            <person name="Hajjar A."/>
            <person name="Peterson S.B."/>
            <person name="Borenstein E."/>
            <person name="Mougous J."/>
        </authorList>
    </citation>
    <scope>NUCLEOTIDE SEQUENCE [LARGE SCALE GENOMIC DNA]</scope>
    <source>
        <strain evidence="2">H204</strain>
    </source>
</reference>
<evidence type="ECO:0000313" key="2">
    <source>
        <dbReference type="Proteomes" id="UP000327007"/>
    </source>
</evidence>
<dbReference type="Proteomes" id="UP000327007">
    <property type="component" value="Unassembled WGS sequence"/>
</dbReference>
<dbReference type="AlphaFoldDB" id="A0AAI9S0N6"/>
<gene>
    <name evidence="1" type="ORF">F6S82_22140</name>
</gene>